<dbReference type="KEGG" id="sxn:IAG42_13850"/>
<feature type="signal peptide" evidence="2">
    <location>
        <begin position="1"/>
        <end position="22"/>
    </location>
</feature>
<proteinExistence type="predicted"/>
<organism evidence="3 4">
    <name type="scientific">Streptomyces xanthii</name>
    <dbReference type="NCBI Taxonomy" id="2768069"/>
    <lineage>
        <taxon>Bacteria</taxon>
        <taxon>Bacillati</taxon>
        <taxon>Actinomycetota</taxon>
        <taxon>Actinomycetes</taxon>
        <taxon>Kitasatosporales</taxon>
        <taxon>Streptomycetaceae</taxon>
        <taxon>Streptomyces</taxon>
    </lineage>
</organism>
<keyword evidence="4" id="KW-1185">Reference proteome</keyword>
<dbReference type="RefSeq" id="WP_188337323.1">
    <property type="nucleotide sequence ID" value="NZ_CP061281.1"/>
</dbReference>
<dbReference type="EMBL" id="CP061281">
    <property type="protein sequence ID" value="QNS04589.1"/>
    <property type="molecule type" value="Genomic_DNA"/>
</dbReference>
<name>A0A7H1B784_9ACTN</name>
<evidence type="ECO:0000313" key="4">
    <source>
        <dbReference type="Proteomes" id="UP000516428"/>
    </source>
</evidence>
<keyword evidence="2" id="KW-0732">Signal</keyword>
<feature type="compositionally biased region" description="Basic and acidic residues" evidence="1">
    <location>
        <begin position="30"/>
        <end position="39"/>
    </location>
</feature>
<sequence>MKSGLGRTLAGVGALVALTATAGCGGGADDGGKTADKPSAKASATAEPGPKPLGEAQLKKAALAQGDVKGYRITPASEDEIPDVSVPADPASCQAIADLFFVGTEPDAEARVARSVISTEQTDATLLKVGLLAHEEANAKKILAEVREESEKCHAYEHTDYQYKDVKPGETPKLGDEAVAFTLRGDIDGDKMTFGYTVVRSGSTLVVFQALNALGGAEAEVPDEVVKAQMDKLEKQA</sequence>
<dbReference type="Proteomes" id="UP000516428">
    <property type="component" value="Chromosome"/>
</dbReference>
<feature type="region of interest" description="Disordered" evidence="1">
    <location>
        <begin position="26"/>
        <end position="54"/>
    </location>
</feature>
<reference evidence="3 4" key="1">
    <citation type="submission" date="2020-09" db="EMBL/GenBank/DDBJ databases">
        <title>A novel species.</title>
        <authorList>
            <person name="Gao J."/>
        </authorList>
    </citation>
    <scope>NUCLEOTIDE SEQUENCE [LARGE SCALE GENOMIC DNA]</scope>
    <source>
        <strain evidence="3 4">CRXT-Y-14</strain>
    </source>
</reference>
<evidence type="ECO:0000256" key="1">
    <source>
        <dbReference type="SAM" id="MobiDB-lite"/>
    </source>
</evidence>
<dbReference type="PROSITE" id="PS51257">
    <property type="entry name" value="PROKAR_LIPOPROTEIN"/>
    <property type="match status" value="1"/>
</dbReference>
<dbReference type="AlphaFoldDB" id="A0A7H1B784"/>
<feature type="chain" id="PRO_5038786981" description="Lipoprotein" evidence="2">
    <location>
        <begin position="23"/>
        <end position="237"/>
    </location>
</feature>
<evidence type="ECO:0000256" key="2">
    <source>
        <dbReference type="SAM" id="SignalP"/>
    </source>
</evidence>
<protein>
    <recommendedName>
        <fullName evidence="5">Lipoprotein</fullName>
    </recommendedName>
</protein>
<evidence type="ECO:0000313" key="3">
    <source>
        <dbReference type="EMBL" id="QNS04589.1"/>
    </source>
</evidence>
<evidence type="ECO:0008006" key="5">
    <source>
        <dbReference type="Google" id="ProtNLM"/>
    </source>
</evidence>
<gene>
    <name evidence="3" type="ORF">IAG42_13850</name>
</gene>
<accession>A0A7H1B784</accession>